<reference evidence="2 3" key="1">
    <citation type="submission" date="2011-11" db="EMBL/GenBank/DDBJ databases">
        <title>Complete sequence of Granulicella mallensis MP5ACTX8.</title>
        <authorList>
            <consortium name="US DOE Joint Genome Institute"/>
            <person name="Lucas S."/>
            <person name="Copeland A."/>
            <person name="Lapidus A."/>
            <person name="Cheng J.-F."/>
            <person name="Goodwin L."/>
            <person name="Pitluck S."/>
            <person name="Peters L."/>
            <person name="Lu M."/>
            <person name="Detter J.C."/>
            <person name="Han C."/>
            <person name="Tapia R."/>
            <person name="Land M."/>
            <person name="Hauser L."/>
            <person name="Kyrpides N."/>
            <person name="Ivanova N."/>
            <person name="Mikhailova N."/>
            <person name="Pagani I."/>
            <person name="Rawat S."/>
            <person name="Mannisto M."/>
            <person name="Haggblom M."/>
            <person name="Woyke T."/>
        </authorList>
    </citation>
    <scope>NUCLEOTIDE SEQUENCE [LARGE SCALE GENOMIC DNA]</scope>
    <source>
        <strain evidence="3">ATCC BAA-1857 / DSM 23137 / MP5ACTX8</strain>
    </source>
</reference>
<dbReference type="AlphaFoldDB" id="G8NZJ2"/>
<feature type="transmembrane region" description="Helical" evidence="1">
    <location>
        <begin position="183"/>
        <end position="205"/>
    </location>
</feature>
<dbReference type="OrthoDB" id="116415at2"/>
<keyword evidence="1" id="KW-0472">Membrane</keyword>
<name>G8NZJ2_GRAMM</name>
<feature type="transmembrane region" description="Helical" evidence="1">
    <location>
        <begin position="49"/>
        <end position="67"/>
    </location>
</feature>
<feature type="transmembrane region" description="Helical" evidence="1">
    <location>
        <begin position="211"/>
        <end position="229"/>
    </location>
</feature>
<dbReference type="Proteomes" id="UP000007113">
    <property type="component" value="Chromosome"/>
</dbReference>
<dbReference type="InterPro" id="IPR025333">
    <property type="entry name" value="DUF4239"/>
</dbReference>
<keyword evidence="1" id="KW-0812">Transmembrane</keyword>
<dbReference type="RefSeq" id="WP_014267983.1">
    <property type="nucleotide sequence ID" value="NC_016631.1"/>
</dbReference>
<evidence type="ECO:0000313" key="3">
    <source>
        <dbReference type="Proteomes" id="UP000007113"/>
    </source>
</evidence>
<gene>
    <name evidence="2" type="ordered locus">AciX8_4843</name>
</gene>
<dbReference type="EMBL" id="CP003130">
    <property type="protein sequence ID" value="AEU39112.1"/>
    <property type="molecule type" value="Genomic_DNA"/>
</dbReference>
<dbReference type="HOGENOM" id="CLU_086345_1_0_0"/>
<sequence length="255" mass="28073">MLTLLDHPLLFCPFVILFLFLGSLLGAWVRVRRAEVVARDAGSFKALEGAVLGLFALLLGFSFAMAVNRYDLRRQLEVEEANAIGTTWLRTDTLLEPARTAERQLLQQYVPVRLNFVAAGTDAQAIQRSLTQSGELQAQIWKIAAGDASARRDPISALFVSSLNDMIDVTEKRTAALENRIPFLAWAILLFMAFVSSALIGISITSRSKRLLAILPIVVGVVFALILDLDSSRSGFIRVHQNSMMRVAAQIASSR</sequence>
<organism evidence="2 3">
    <name type="scientific">Granulicella mallensis (strain ATCC BAA-1857 / DSM 23137 / MP5ACTX8)</name>
    <dbReference type="NCBI Taxonomy" id="682795"/>
    <lineage>
        <taxon>Bacteria</taxon>
        <taxon>Pseudomonadati</taxon>
        <taxon>Acidobacteriota</taxon>
        <taxon>Terriglobia</taxon>
        <taxon>Terriglobales</taxon>
        <taxon>Acidobacteriaceae</taxon>
        <taxon>Granulicella</taxon>
    </lineage>
</organism>
<protein>
    <recommendedName>
        <fullName evidence="4">DUF4239 domain-containing protein</fullName>
    </recommendedName>
</protein>
<feature type="transmembrane region" description="Helical" evidence="1">
    <location>
        <begin position="9"/>
        <end position="29"/>
    </location>
</feature>
<proteinExistence type="predicted"/>
<dbReference type="STRING" id="682795.AciX8_4843"/>
<dbReference type="Pfam" id="PF14023">
    <property type="entry name" value="Bestrophin-like"/>
    <property type="match status" value="1"/>
</dbReference>
<evidence type="ECO:0000313" key="2">
    <source>
        <dbReference type="EMBL" id="AEU39112.1"/>
    </source>
</evidence>
<dbReference type="eggNOG" id="ENOG502Z8P1">
    <property type="taxonomic scope" value="Bacteria"/>
</dbReference>
<accession>G8NZJ2</accession>
<keyword evidence="3" id="KW-1185">Reference proteome</keyword>
<dbReference type="KEGG" id="gma:AciX8_4843"/>
<evidence type="ECO:0008006" key="4">
    <source>
        <dbReference type="Google" id="ProtNLM"/>
    </source>
</evidence>
<keyword evidence="1" id="KW-1133">Transmembrane helix</keyword>
<evidence type="ECO:0000256" key="1">
    <source>
        <dbReference type="SAM" id="Phobius"/>
    </source>
</evidence>